<accession>A0AAV0UXN5</accession>
<evidence type="ECO:0000256" key="4">
    <source>
        <dbReference type="SAM" id="SignalP"/>
    </source>
</evidence>
<protein>
    <recommendedName>
        <fullName evidence="5">Protein kinase domain-containing protein</fullName>
    </recommendedName>
</protein>
<gene>
    <name evidence="6" type="ORF">HBR001_LOCUS8249</name>
</gene>
<organism evidence="6 7">
    <name type="scientific">Hyaloperonospora brassicae</name>
    <name type="common">Brassica downy mildew</name>
    <name type="synonym">Peronospora brassicae</name>
    <dbReference type="NCBI Taxonomy" id="162125"/>
    <lineage>
        <taxon>Eukaryota</taxon>
        <taxon>Sar</taxon>
        <taxon>Stramenopiles</taxon>
        <taxon>Oomycota</taxon>
        <taxon>Peronosporomycetes</taxon>
        <taxon>Peronosporales</taxon>
        <taxon>Peronosporaceae</taxon>
        <taxon>Hyaloperonospora</taxon>
    </lineage>
</organism>
<dbReference type="Proteomes" id="UP001162031">
    <property type="component" value="Unassembled WGS sequence"/>
</dbReference>
<name>A0AAV0UXN5_HYABA</name>
<dbReference type="InterPro" id="IPR008271">
    <property type="entry name" value="Ser/Thr_kinase_AS"/>
</dbReference>
<keyword evidence="4" id="KW-0732">Signal</keyword>
<dbReference type="Gene3D" id="1.10.510.10">
    <property type="entry name" value="Transferase(Phosphotransferase) domain 1"/>
    <property type="match status" value="1"/>
</dbReference>
<feature type="domain" description="Protein kinase" evidence="5">
    <location>
        <begin position="501"/>
        <end position="774"/>
    </location>
</feature>
<keyword evidence="1" id="KW-0433">Leucine-rich repeat</keyword>
<feature type="signal peptide" evidence="4">
    <location>
        <begin position="1"/>
        <end position="19"/>
    </location>
</feature>
<dbReference type="PANTHER" id="PTHR44329:SF214">
    <property type="entry name" value="PROTEIN KINASE DOMAIN-CONTAINING PROTEIN"/>
    <property type="match status" value="1"/>
</dbReference>
<dbReference type="AlphaFoldDB" id="A0AAV0UXN5"/>
<sequence length="775" mass="85347">MMKTVWTTVMFLPIQRAIGQTCGLPMSTLSTNCNDLCPQYEPCVVYAASACPQGASCAASNQCEIQCFSSSMLNDTATFTFSIGFGQASDSSGQRKTTRTEKRKSLVENEADGLLEEKVRSATADNEAVSSLGTIDLQPTVTSFVLVGGSSTASSVKSKVAKVTFGSDVISSQTLVTNVVLRNLDLTTPTTLQQLPIVLPPSLQKLDLTNTRLTSFPTLVANFTSLHDLNLDMNSIPEVAATAALNSLVRLSLQNNHLNSFRAVFPNLVILDLTNNYFTDTPPSIYIHYSLKELRMKGNPLIRPWFTQQQLDFLSRLKVFDLENKDFTNSIDSCRAEHQRKVHALTVCVSDSTDEGEENDDINEASTATPSSTASDVSTIVGVLVGSTFIIGVMGFATKWLYGRRVPHVSDRHSKIVRESYFGGLSPPLARSPADKGYRGGRRTPSSGGPRFCPSGYETDDNHIVSRLSTHSAHSTASSTTAYSLWNDQELLSLQVKCDEIEDVGTIGSGSFGIIWLVKYRGSQLLASKRLRSDQVNKHRTKAFIEEIKMVAPFDHPNVVRFIGCAWTIETDLQALFEYMENGDLRDYLVDSSSPRHWSQELLQLTLDIIEALVYVHSFTPPLVHRDLKSRNIMLSSEFKAKVADFGASRYKSVDETMTAAVGTGRWLAPEVIAGSTKYDQSVDVFSFGVVLSEMDTHTIPYDDARSANGNRLNDIAILQLVATGQLRPKFGASCPPEMRALANRCLDQDPQKRPPAYVVAYELRNIQRSHYALL</sequence>
<dbReference type="PROSITE" id="PS00108">
    <property type="entry name" value="PROTEIN_KINASE_ST"/>
    <property type="match status" value="1"/>
</dbReference>
<dbReference type="Pfam" id="PF00560">
    <property type="entry name" value="LRR_1"/>
    <property type="match status" value="1"/>
</dbReference>
<dbReference type="SMART" id="SM00220">
    <property type="entry name" value="S_TKc"/>
    <property type="match status" value="1"/>
</dbReference>
<dbReference type="PROSITE" id="PS50011">
    <property type="entry name" value="PROTEIN_KINASE_DOM"/>
    <property type="match status" value="1"/>
</dbReference>
<dbReference type="EMBL" id="CANTFL010001446">
    <property type="protein sequence ID" value="CAI5740733.1"/>
    <property type="molecule type" value="Genomic_DNA"/>
</dbReference>
<dbReference type="CDD" id="cd13999">
    <property type="entry name" value="STKc_MAP3K-like"/>
    <property type="match status" value="1"/>
</dbReference>
<dbReference type="GO" id="GO:0004674">
    <property type="term" value="F:protein serine/threonine kinase activity"/>
    <property type="evidence" value="ECO:0007669"/>
    <property type="project" value="TreeGrafter"/>
</dbReference>
<dbReference type="SUPFAM" id="SSF52058">
    <property type="entry name" value="L domain-like"/>
    <property type="match status" value="1"/>
</dbReference>
<evidence type="ECO:0000256" key="1">
    <source>
        <dbReference type="ARBA" id="ARBA00022614"/>
    </source>
</evidence>
<evidence type="ECO:0000313" key="7">
    <source>
        <dbReference type="Proteomes" id="UP001162031"/>
    </source>
</evidence>
<keyword evidence="2" id="KW-0677">Repeat</keyword>
<feature type="region of interest" description="Disordered" evidence="3">
    <location>
        <begin position="352"/>
        <end position="373"/>
    </location>
</feature>
<dbReference type="GO" id="GO:0005524">
    <property type="term" value="F:ATP binding"/>
    <property type="evidence" value="ECO:0007669"/>
    <property type="project" value="InterPro"/>
</dbReference>
<dbReference type="InterPro" id="IPR051681">
    <property type="entry name" value="Ser/Thr_Kinases-Pseudokinases"/>
</dbReference>
<dbReference type="InterPro" id="IPR032675">
    <property type="entry name" value="LRR_dom_sf"/>
</dbReference>
<feature type="region of interest" description="Disordered" evidence="3">
    <location>
        <begin position="432"/>
        <end position="452"/>
    </location>
</feature>
<dbReference type="InterPro" id="IPR001611">
    <property type="entry name" value="Leu-rich_rpt"/>
</dbReference>
<evidence type="ECO:0000256" key="2">
    <source>
        <dbReference type="ARBA" id="ARBA00022737"/>
    </source>
</evidence>
<feature type="compositionally biased region" description="Acidic residues" evidence="3">
    <location>
        <begin position="352"/>
        <end position="363"/>
    </location>
</feature>
<feature type="chain" id="PRO_5043673326" description="Protein kinase domain-containing protein" evidence="4">
    <location>
        <begin position="20"/>
        <end position="775"/>
    </location>
</feature>
<evidence type="ECO:0000256" key="3">
    <source>
        <dbReference type="SAM" id="MobiDB-lite"/>
    </source>
</evidence>
<dbReference type="InterPro" id="IPR000719">
    <property type="entry name" value="Prot_kinase_dom"/>
</dbReference>
<dbReference type="Gene3D" id="3.80.10.10">
    <property type="entry name" value="Ribonuclease Inhibitor"/>
    <property type="match status" value="1"/>
</dbReference>
<keyword evidence="7" id="KW-1185">Reference proteome</keyword>
<evidence type="ECO:0000313" key="6">
    <source>
        <dbReference type="EMBL" id="CAI5740733.1"/>
    </source>
</evidence>
<comment type="caution">
    <text evidence="6">The sequence shown here is derived from an EMBL/GenBank/DDBJ whole genome shotgun (WGS) entry which is preliminary data.</text>
</comment>
<dbReference type="InterPro" id="IPR011009">
    <property type="entry name" value="Kinase-like_dom_sf"/>
</dbReference>
<dbReference type="PANTHER" id="PTHR44329">
    <property type="entry name" value="SERINE/THREONINE-PROTEIN KINASE TNNI3K-RELATED"/>
    <property type="match status" value="1"/>
</dbReference>
<dbReference type="Pfam" id="PF00069">
    <property type="entry name" value="Pkinase"/>
    <property type="match status" value="1"/>
</dbReference>
<proteinExistence type="predicted"/>
<reference evidence="6" key="1">
    <citation type="submission" date="2022-12" db="EMBL/GenBank/DDBJ databases">
        <authorList>
            <person name="Webb A."/>
        </authorList>
    </citation>
    <scope>NUCLEOTIDE SEQUENCE</scope>
    <source>
        <strain evidence="6">Hp1</strain>
    </source>
</reference>
<evidence type="ECO:0000259" key="5">
    <source>
        <dbReference type="PROSITE" id="PS50011"/>
    </source>
</evidence>
<dbReference type="SUPFAM" id="SSF56112">
    <property type="entry name" value="Protein kinase-like (PK-like)"/>
    <property type="match status" value="1"/>
</dbReference>